<protein>
    <recommendedName>
        <fullName evidence="3">DUF4238 domain-containing protein</fullName>
    </recommendedName>
</protein>
<reference evidence="1 2" key="1">
    <citation type="submission" date="2019-09" db="EMBL/GenBank/DDBJ databases">
        <authorList>
            <person name="Chandra G."/>
            <person name="Truman W A."/>
        </authorList>
    </citation>
    <scope>NUCLEOTIDE SEQUENCE [LARGE SCALE GENOMIC DNA]</scope>
    <source>
        <strain evidence="1">PS862</strain>
    </source>
</reference>
<organism evidence="1 2">
    <name type="scientific">Pseudomonas fluorescens</name>
    <dbReference type="NCBI Taxonomy" id="294"/>
    <lineage>
        <taxon>Bacteria</taxon>
        <taxon>Pseudomonadati</taxon>
        <taxon>Pseudomonadota</taxon>
        <taxon>Gammaproteobacteria</taxon>
        <taxon>Pseudomonadales</taxon>
        <taxon>Pseudomonadaceae</taxon>
        <taxon>Pseudomonas</taxon>
    </lineage>
</organism>
<evidence type="ECO:0000313" key="2">
    <source>
        <dbReference type="Proteomes" id="UP000385207"/>
    </source>
</evidence>
<name>A0A5E7G610_PSEFL</name>
<dbReference type="Pfam" id="PF14022">
    <property type="entry name" value="DUF4238"/>
    <property type="match status" value="1"/>
</dbReference>
<sequence>MLRKLPMTVRQSVRDLTMQQLHKDNHYVPKLYLKQWAQDGGISTYRLLVPNEKLPLWRMHSLKGIAYQEHLYNYVVSGHQTDEFERWLDSEFEAPAEEVISRVVRDEKLLPDQWRTLIRFAMAQDVRTPARYREFVARQSTTLQPLLNETLERSITELELAVSDGRSLRRCQATELEKFPFNLVIEPQPNGDGMLQAHTIVGRRLWVWNARRLLTDTIKKIPMKGWVILNAPPGLSWPTSDNPLIRLNFHGPEKYDFKGGWGVKNEDILLPLSPKHLLYTCIGSRPKICAATLDLQTAQFMRRIIIEHADRYVFSTEPSDVHLIRPRTICAEQFMAERRAWGDWNREQSEAEAKLAR</sequence>
<dbReference type="EMBL" id="CABVII010000001">
    <property type="protein sequence ID" value="VVO45937.1"/>
    <property type="molecule type" value="Genomic_DNA"/>
</dbReference>
<accession>A0A5E7G610</accession>
<dbReference type="OrthoDB" id="5918636at2"/>
<proteinExistence type="predicted"/>
<dbReference type="AlphaFoldDB" id="A0A5E7G610"/>
<dbReference type="InterPro" id="IPR025332">
    <property type="entry name" value="DUF4238"/>
</dbReference>
<evidence type="ECO:0000313" key="1">
    <source>
        <dbReference type="EMBL" id="VVO45937.1"/>
    </source>
</evidence>
<evidence type="ECO:0008006" key="3">
    <source>
        <dbReference type="Google" id="ProtNLM"/>
    </source>
</evidence>
<gene>
    <name evidence="1" type="ORF">PS862_00043</name>
</gene>
<dbReference type="Proteomes" id="UP000385207">
    <property type="component" value="Unassembled WGS sequence"/>
</dbReference>